<dbReference type="HOGENOM" id="CLU_191787_1_0_1"/>
<reference evidence="3" key="3">
    <citation type="submission" date="2015-04" db="UniProtKB">
        <authorList>
            <consortium name="EnsemblPlants"/>
        </authorList>
    </citation>
    <scope>IDENTIFICATION</scope>
    <source>
        <strain evidence="3">cv. Jemalong A17</strain>
    </source>
</reference>
<protein>
    <submittedName>
        <fullName evidence="2">LCR-like protein</fullName>
    </submittedName>
</protein>
<evidence type="ECO:0000313" key="4">
    <source>
        <dbReference type="Proteomes" id="UP000002051"/>
    </source>
</evidence>
<accession>A0A072UC89</accession>
<keyword evidence="4" id="KW-1185">Reference proteome</keyword>
<evidence type="ECO:0000256" key="1">
    <source>
        <dbReference type="SAM" id="SignalP"/>
    </source>
</evidence>
<evidence type="ECO:0000313" key="2">
    <source>
        <dbReference type="EMBL" id="KEH27081.1"/>
    </source>
</evidence>
<reference evidence="2 4" key="2">
    <citation type="journal article" date="2014" name="BMC Genomics">
        <title>An improved genome release (version Mt4.0) for the model legume Medicago truncatula.</title>
        <authorList>
            <person name="Tang H."/>
            <person name="Krishnakumar V."/>
            <person name="Bidwell S."/>
            <person name="Rosen B."/>
            <person name="Chan A."/>
            <person name="Zhou S."/>
            <person name="Gentzbittel L."/>
            <person name="Childs K.L."/>
            <person name="Yandell M."/>
            <person name="Gundlach H."/>
            <person name="Mayer K.F."/>
            <person name="Schwartz D.C."/>
            <person name="Town C.D."/>
        </authorList>
    </citation>
    <scope>GENOME REANNOTATION</scope>
    <source>
        <strain evidence="2">A17</strain>
        <strain evidence="3 4">cv. Jemalong A17</strain>
    </source>
</reference>
<proteinExistence type="predicted"/>
<feature type="chain" id="PRO_5014499536" evidence="1">
    <location>
        <begin position="25"/>
        <end position="68"/>
    </location>
</feature>
<dbReference type="EMBL" id="CM001222">
    <property type="protein sequence ID" value="KEH27081.1"/>
    <property type="molecule type" value="Genomic_DNA"/>
</dbReference>
<dbReference type="PaxDb" id="3880-AES76751"/>
<dbReference type="Proteomes" id="UP000002051">
    <property type="component" value="Chromosome 6"/>
</dbReference>
<name>A0A072UC89_MEDTR</name>
<dbReference type="AlphaFoldDB" id="A0A072UC89"/>
<sequence>METLRNSSLLVSFLLAFLIITSEASQATRMTEKLDSSCNTAEDCTIQNRHCPPGLIVICASHHCTCIH</sequence>
<feature type="signal peptide" evidence="1">
    <location>
        <begin position="1"/>
        <end position="24"/>
    </location>
</feature>
<dbReference type="EnsemblPlants" id="KEH27081">
    <property type="protein sequence ID" value="KEH27081"/>
    <property type="gene ID" value="MTR_6g085210"/>
</dbReference>
<evidence type="ECO:0000313" key="3">
    <source>
        <dbReference type="EnsemblPlants" id="KEH27081"/>
    </source>
</evidence>
<gene>
    <name evidence="2" type="ordered locus">MTR_6g085210</name>
</gene>
<keyword evidence="1" id="KW-0732">Signal</keyword>
<organism evidence="2 4">
    <name type="scientific">Medicago truncatula</name>
    <name type="common">Barrel medic</name>
    <name type="synonym">Medicago tribuloides</name>
    <dbReference type="NCBI Taxonomy" id="3880"/>
    <lineage>
        <taxon>Eukaryota</taxon>
        <taxon>Viridiplantae</taxon>
        <taxon>Streptophyta</taxon>
        <taxon>Embryophyta</taxon>
        <taxon>Tracheophyta</taxon>
        <taxon>Spermatophyta</taxon>
        <taxon>Magnoliopsida</taxon>
        <taxon>eudicotyledons</taxon>
        <taxon>Gunneridae</taxon>
        <taxon>Pentapetalae</taxon>
        <taxon>rosids</taxon>
        <taxon>fabids</taxon>
        <taxon>Fabales</taxon>
        <taxon>Fabaceae</taxon>
        <taxon>Papilionoideae</taxon>
        <taxon>50 kb inversion clade</taxon>
        <taxon>NPAAA clade</taxon>
        <taxon>Hologalegina</taxon>
        <taxon>IRL clade</taxon>
        <taxon>Trifolieae</taxon>
        <taxon>Medicago</taxon>
    </lineage>
</organism>
<reference evidence="2 4" key="1">
    <citation type="journal article" date="2011" name="Nature">
        <title>The Medicago genome provides insight into the evolution of rhizobial symbioses.</title>
        <authorList>
            <person name="Young N.D."/>
            <person name="Debelle F."/>
            <person name="Oldroyd G.E."/>
            <person name="Geurts R."/>
            <person name="Cannon S.B."/>
            <person name="Udvardi M.K."/>
            <person name="Benedito V.A."/>
            <person name="Mayer K.F."/>
            <person name="Gouzy J."/>
            <person name="Schoof H."/>
            <person name="Van de Peer Y."/>
            <person name="Proost S."/>
            <person name="Cook D.R."/>
            <person name="Meyers B.C."/>
            <person name="Spannagl M."/>
            <person name="Cheung F."/>
            <person name="De Mita S."/>
            <person name="Krishnakumar V."/>
            <person name="Gundlach H."/>
            <person name="Zhou S."/>
            <person name="Mudge J."/>
            <person name="Bharti A.K."/>
            <person name="Murray J.D."/>
            <person name="Naoumkina M.A."/>
            <person name="Rosen B."/>
            <person name="Silverstein K.A."/>
            <person name="Tang H."/>
            <person name="Rombauts S."/>
            <person name="Zhao P.X."/>
            <person name="Zhou P."/>
            <person name="Barbe V."/>
            <person name="Bardou P."/>
            <person name="Bechner M."/>
            <person name="Bellec A."/>
            <person name="Berger A."/>
            <person name="Berges H."/>
            <person name="Bidwell S."/>
            <person name="Bisseling T."/>
            <person name="Choisne N."/>
            <person name="Couloux A."/>
            <person name="Denny R."/>
            <person name="Deshpande S."/>
            <person name="Dai X."/>
            <person name="Doyle J.J."/>
            <person name="Dudez A.M."/>
            <person name="Farmer A.D."/>
            <person name="Fouteau S."/>
            <person name="Franken C."/>
            <person name="Gibelin C."/>
            <person name="Gish J."/>
            <person name="Goldstein S."/>
            <person name="Gonzalez A.J."/>
            <person name="Green P.J."/>
            <person name="Hallab A."/>
            <person name="Hartog M."/>
            <person name="Hua A."/>
            <person name="Humphray S.J."/>
            <person name="Jeong D.H."/>
            <person name="Jing Y."/>
            <person name="Jocker A."/>
            <person name="Kenton S.M."/>
            <person name="Kim D.J."/>
            <person name="Klee K."/>
            <person name="Lai H."/>
            <person name="Lang C."/>
            <person name="Lin S."/>
            <person name="Macmil S.L."/>
            <person name="Magdelenat G."/>
            <person name="Matthews L."/>
            <person name="McCorrison J."/>
            <person name="Monaghan E.L."/>
            <person name="Mun J.H."/>
            <person name="Najar F.Z."/>
            <person name="Nicholson C."/>
            <person name="Noirot C."/>
            <person name="O'Bleness M."/>
            <person name="Paule C.R."/>
            <person name="Poulain J."/>
            <person name="Prion F."/>
            <person name="Qin B."/>
            <person name="Qu C."/>
            <person name="Retzel E.F."/>
            <person name="Riddle C."/>
            <person name="Sallet E."/>
            <person name="Samain S."/>
            <person name="Samson N."/>
            <person name="Sanders I."/>
            <person name="Saurat O."/>
            <person name="Scarpelli C."/>
            <person name="Schiex T."/>
            <person name="Segurens B."/>
            <person name="Severin A.J."/>
            <person name="Sherrier D.J."/>
            <person name="Shi R."/>
            <person name="Sims S."/>
            <person name="Singer S.R."/>
            <person name="Sinharoy S."/>
            <person name="Sterck L."/>
            <person name="Viollet A."/>
            <person name="Wang B.B."/>
            <person name="Wang K."/>
            <person name="Wang M."/>
            <person name="Wang X."/>
            <person name="Warfsmann J."/>
            <person name="Weissenbach J."/>
            <person name="White D.D."/>
            <person name="White J.D."/>
            <person name="Wiley G.B."/>
            <person name="Wincker P."/>
            <person name="Xing Y."/>
            <person name="Yang L."/>
            <person name="Yao Z."/>
            <person name="Ying F."/>
            <person name="Zhai J."/>
            <person name="Zhou L."/>
            <person name="Zuber A."/>
            <person name="Denarie J."/>
            <person name="Dixon R.A."/>
            <person name="May G.D."/>
            <person name="Schwartz D.C."/>
            <person name="Rogers J."/>
            <person name="Quetier F."/>
            <person name="Town C.D."/>
            <person name="Roe B.A."/>
        </authorList>
    </citation>
    <scope>NUCLEOTIDE SEQUENCE [LARGE SCALE GENOMIC DNA]</scope>
    <source>
        <strain evidence="2">A17</strain>
        <strain evidence="3 4">cv. Jemalong A17</strain>
    </source>
</reference>